<comment type="caution">
    <text evidence="1">The sequence shown here is derived from an EMBL/GenBank/DDBJ whole genome shotgun (WGS) entry which is preliminary data.</text>
</comment>
<accession>A0A9D1I9Z8</accession>
<organism evidence="1 2">
    <name type="scientific">Candidatus Pullichristensenella excrementigallinarum</name>
    <dbReference type="NCBI Taxonomy" id="2840907"/>
    <lineage>
        <taxon>Bacteria</taxon>
        <taxon>Bacillati</taxon>
        <taxon>Bacillota</taxon>
        <taxon>Clostridia</taxon>
        <taxon>Candidatus Pullichristensenella</taxon>
    </lineage>
</organism>
<evidence type="ECO:0000313" key="1">
    <source>
        <dbReference type="EMBL" id="HIU32991.1"/>
    </source>
</evidence>
<reference evidence="1" key="1">
    <citation type="submission" date="2020-10" db="EMBL/GenBank/DDBJ databases">
        <authorList>
            <person name="Gilroy R."/>
        </authorList>
    </citation>
    <scope>NUCLEOTIDE SEQUENCE</scope>
    <source>
        <strain evidence="1">ChiHcec3-11533</strain>
    </source>
</reference>
<name>A0A9D1I9Z8_9FIRM</name>
<proteinExistence type="predicted"/>
<protein>
    <submittedName>
        <fullName evidence="1">Uncharacterized protein</fullName>
    </submittedName>
</protein>
<gene>
    <name evidence="1" type="ORF">IAB02_00370</name>
</gene>
<sequence length="88" mass="9877">MKLFNIHDTESFYKAVDSCTGPVLVTSSDGRTEDFRHNELLRGILENAATDGVISSIELRLSRPEDVNRMISFMAGFYTSPMMEKKSA</sequence>
<evidence type="ECO:0000313" key="2">
    <source>
        <dbReference type="Proteomes" id="UP000824072"/>
    </source>
</evidence>
<dbReference type="EMBL" id="DVMU01000008">
    <property type="protein sequence ID" value="HIU32991.1"/>
    <property type="molecule type" value="Genomic_DNA"/>
</dbReference>
<dbReference type="Proteomes" id="UP000824072">
    <property type="component" value="Unassembled WGS sequence"/>
</dbReference>
<reference evidence="1" key="2">
    <citation type="journal article" date="2021" name="PeerJ">
        <title>Extensive microbial diversity within the chicken gut microbiome revealed by metagenomics and culture.</title>
        <authorList>
            <person name="Gilroy R."/>
            <person name="Ravi A."/>
            <person name="Getino M."/>
            <person name="Pursley I."/>
            <person name="Horton D.L."/>
            <person name="Alikhan N.F."/>
            <person name="Baker D."/>
            <person name="Gharbi K."/>
            <person name="Hall N."/>
            <person name="Watson M."/>
            <person name="Adriaenssens E.M."/>
            <person name="Foster-Nyarko E."/>
            <person name="Jarju S."/>
            <person name="Secka A."/>
            <person name="Antonio M."/>
            <person name="Oren A."/>
            <person name="Chaudhuri R.R."/>
            <person name="La Ragione R."/>
            <person name="Hildebrand F."/>
            <person name="Pallen M.J."/>
        </authorList>
    </citation>
    <scope>NUCLEOTIDE SEQUENCE</scope>
    <source>
        <strain evidence="1">ChiHcec3-11533</strain>
    </source>
</reference>
<dbReference type="AlphaFoldDB" id="A0A9D1I9Z8"/>